<evidence type="ECO:0000313" key="4">
    <source>
        <dbReference type="Proteomes" id="UP001357485"/>
    </source>
</evidence>
<gene>
    <name evidence="3" type="primary">MAK10_1</name>
    <name evidence="3" type="ORF">LTR16_004563</name>
</gene>
<evidence type="ECO:0000259" key="2">
    <source>
        <dbReference type="Pfam" id="PF04112"/>
    </source>
</evidence>
<organism evidence="3 4">
    <name type="scientific">Cryomyces antarcticus</name>
    <dbReference type="NCBI Taxonomy" id="329879"/>
    <lineage>
        <taxon>Eukaryota</taxon>
        <taxon>Fungi</taxon>
        <taxon>Dikarya</taxon>
        <taxon>Ascomycota</taxon>
        <taxon>Pezizomycotina</taxon>
        <taxon>Dothideomycetes</taxon>
        <taxon>Dothideomycetes incertae sedis</taxon>
        <taxon>Cryomyces</taxon>
    </lineage>
</organism>
<keyword evidence="4" id="KW-1185">Reference proteome</keyword>
<feature type="region of interest" description="Disordered" evidence="1">
    <location>
        <begin position="1"/>
        <end position="50"/>
    </location>
</feature>
<dbReference type="PANTHER" id="PTHR21373:SF0">
    <property type="entry name" value="N-ALPHA-ACETYLTRANSFERASE 35, NATC AUXILIARY SUBUNIT"/>
    <property type="match status" value="1"/>
</dbReference>
<dbReference type="Pfam" id="PF04112">
    <property type="entry name" value="Mak10"/>
    <property type="match status" value="1"/>
</dbReference>
<dbReference type="Proteomes" id="UP001357485">
    <property type="component" value="Unassembled WGS sequence"/>
</dbReference>
<evidence type="ECO:0000256" key="1">
    <source>
        <dbReference type="SAM" id="MobiDB-lite"/>
    </source>
</evidence>
<dbReference type="InterPro" id="IPR007244">
    <property type="entry name" value="Naa35_N"/>
</dbReference>
<sequence>MASRTDEDDIVNATSALDINTNGGAPQAHQSTEASRNLDGTTERQSQARTKARDITVEFFGASNALRTGQLIKDEYFTMFESVGAIEVMDPKMDSGYVEPGDTLEDDYDVLRDLSCKEFLGIMDQLLCHEVCAHWLVASTRHI</sequence>
<feature type="compositionally biased region" description="Polar residues" evidence="1">
    <location>
        <begin position="12"/>
        <end position="49"/>
    </location>
</feature>
<name>A0ABR0M6D2_9PEZI</name>
<feature type="domain" description="NAA35-like N-terminal" evidence="2">
    <location>
        <begin position="69"/>
        <end position="132"/>
    </location>
</feature>
<reference evidence="3 4" key="1">
    <citation type="submission" date="2023-08" db="EMBL/GenBank/DDBJ databases">
        <title>Black Yeasts Isolated from many extreme environments.</title>
        <authorList>
            <person name="Coleine C."/>
            <person name="Stajich J.E."/>
            <person name="Selbmann L."/>
        </authorList>
    </citation>
    <scope>NUCLEOTIDE SEQUENCE [LARGE SCALE GENOMIC DNA]</scope>
    <source>
        <strain evidence="3 4">CCFEE 536</strain>
    </source>
</reference>
<protein>
    <submittedName>
        <fullName evidence="3">N-alpha-acetyltransferase, non-catalitic subunit</fullName>
    </submittedName>
</protein>
<comment type="caution">
    <text evidence="3">The sequence shown here is derived from an EMBL/GenBank/DDBJ whole genome shotgun (WGS) entry which is preliminary data.</text>
</comment>
<dbReference type="EMBL" id="JAVRRA010000619">
    <property type="protein sequence ID" value="KAK5285522.1"/>
    <property type="molecule type" value="Genomic_DNA"/>
</dbReference>
<feature type="compositionally biased region" description="Acidic residues" evidence="1">
    <location>
        <begin position="1"/>
        <end position="10"/>
    </location>
</feature>
<dbReference type="PANTHER" id="PTHR21373">
    <property type="entry name" value="GLUCOSE REPRESSIBLE PROTEIN MAK10"/>
    <property type="match status" value="1"/>
</dbReference>
<evidence type="ECO:0000313" key="3">
    <source>
        <dbReference type="EMBL" id="KAK5285522.1"/>
    </source>
</evidence>
<proteinExistence type="predicted"/>
<accession>A0ABR0M6D2</accession>
<dbReference type="InterPro" id="IPR057983">
    <property type="entry name" value="NAA35-like_N"/>
</dbReference>